<comment type="caution">
    <text evidence="1">The sequence shown here is derived from an EMBL/GenBank/DDBJ whole genome shotgun (WGS) entry which is preliminary data.</text>
</comment>
<proteinExistence type="predicted"/>
<sequence>MFDLSAKGSVSIRLNWERRESKYVAPSNGECSIYQRREGLEDPRKLMSTAWVVQPVRVERHGVLEKEKGSLISARDLLRSRIRCINYSLLDDNFKTPSKEICSSTCHLKWMHQVSCKSIMKTYLGTTSNTGKRPIQITVAI</sequence>
<keyword evidence="2" id="KW-1185">Reference proteome</keyword>
<dbReference type="Proteomes" id="UP001458880">
    <property type="component" value="Unassembled WGS sequence"/>
</dbReference>
<organism evidence="1 2">
    <name type="scientific">Popillia japonica</name>
    <name type="common">Japanese beetle</name>
    <dbReference type="NCBI Taxonomy" id="7064"/>
    <lineage>
        <taxon>Eukaryota</taxon>
        <taxon>Metazoa</taxon>
        <taxon>Ecdysozoa</taxon>
        <taxon>Arthropoda</taxon>
        <taxon>Hexapoda</taxon>
        <taxon>Insecta</taxon>
        <taxon>Pterygota</taxon>
        <taxon>Neoptera</taxon>
        <taxon>Endopterygota</taxon>
        <taxon>Coleoptera</taxon>
        <taxon>Polyphaga</taxon>
        <taxon>Scarabaeiformia</taxon>
        <taxon>Scarabaeidae</taxon>
        <taxon>Rutelinae</taxon>
        <taxon>Popillia</taxon>
    </lineage>
</organism>
<reference evidence="1 2" key="1">
    <citation type="journal article" date="2024" name="BMC Genomics">
        <title>De novo assembly and annotation of Popillia japonica's genome with initial clues to its potential as an invasive pest.</title>
        <authorList>
            <person name="Cucini C."/>
            <person name="Boschi S."/>
            <person name="Funari R."/>
            <person name="Cardaioli E."/>
            <person name="Iannotti N."/>
            <person name="Marturano G."/>
            <person name="Paoli F."/>
            <person name="Bruttini M."/>
            <person name="Carapelli A."/>
            <person name="Frati F."/>
            <person name="Nardi F."/>
        </authorList>
    </citation>
    <scope>NUCLEOTIDE SEQUENCE [LARGE SCALE GENOMIC DNA]</scope>
    <source>
        <strain evidence="1">DMR45628</strain>
    </source>
</reference>
<protein>
    <submittedName>
        <fullName evidence="1">Uncharacterized protein</fullName>
    </submittedName>
</protein>
<dbReference type="EMBL" id="JASPKY010000541">
    <property type="protein sequence ID" value="KAK9693472.1"/>
    <property type="molecule type" value="Genomic_DNA"/>
</dbReference>
<evidence type="ECO:0000313" key="2">
    <source>
        <dbReference type="Proteomes" id="UP001458880"/>
    </source>
</evidence>
<evidence type="ECO:0000313" key="1">
    <source>
        <dbReference type="EMBL" id="KAK9693472.1"/>
    </source>
</evidence>
<dbReference type="AlphaFoldDB" id="A0AAW1IUJ9"/>
<gene>
    <name evidence="1" type="ORF">QE152_g34176</name>
</gene>
<accession>A0AAW1IUJ9</accession>
<name>A0AAW1IUJ9_POPJA</name>